<dbReference type="GO" id="GO:0070072">
    <property type="term" value="P:vacuolar proton-transporting V-type ATPase complex assembly"/>
    <property type="evidence" value="ECO:0007669"/>
    <property type="project" value="UniProtKB-UniRule"/>
</dbReference>
<comment type="caution">
    <text evidence="8">The sequence shown here is derived from an EMBL/GenBank/DDBJ whole genome shotgun (WGS) entry which is preliminary data.</text>
</comment>
<dbReference type="InterPro" id="IPR019013">
    <property type="entry name" value="Vma21"/>
</dbReference>
<dbReference type="PANTHER" id="PTHR31792:SF3">
    <property type="entry name" value="VACUOLAR ATPASE ASSEMBLY INTEGRAL MEMBRANE PROTEIN VMA21"/>
    <property type="match status" value="1"/>
</dbReference>
<feature type="compositionally biased region" description="Polar residues" evidence="7">
    <location>
        <begin position="1"/>
        <end position="10"/>
    </location>
</feature>
<evidence type="ECO:0000313" key="9">
    <source>
        <dbReference type="Proteomes" id="UP000223968"/>
    </source>
</evidence>
<organism evidence="8 9">
    <name type="scientific">Helicocarpus griseus UAMH5409</name>
    <dbReference type="NCBI Taxonomy" id="1447875"/>
    <lineage>
        <taxon>Eukaryota</taxon>
        <taxon>Fungi</taxon>
        <taxon>Dikarya</taxon>
        <taxon>Ascomycota</taxon>
        <taxon>Pezizomycotina</taxon>
        <taxon>Eurotiomycetes</taxon>
        <taxon>Eurotiomycetidae</taxon>
        <taxon>Onygenales</taxon>
        <taxon>Ajellomycetaceae</taxon>
        <taxon>Helicocarpus</taxon>
    </lineage>
</organism>
<comment type="caution">
    <text evidence="6">Lacks conserved residue(s) required for the propagation of feature annotation.</text>
</comment>
<comment type="subcellular location">
    <subcellularLocation>
        <location evidence="6">Endoplasmic reticulum membrane</location>
        <topology evidence="6">Multi-pass membrane protein</topology>
    </subcellularLocation>
    <subcellularLocation>
        <location evidence="6">Endoplasmic reticulum-Golgi intermediate compartment membrane</location>
        <topology evidence="6">Multi-pass membrane protein</topology>
    </subcellularLocation>
    <subcellularLocation>
        <location evidence="6">Cytoplasmic vesicle</location>
        <location evidence="6">COPII-coated vesicle membrane</location>
        <topology evidence="6">Multi-pass membrane protein</topology>
    </subcellularLocation>
</comment>
<dbReference type="GO" id="GO:0012507">
    <property type="term" value="C:ER to Golgi transport vesicle membrane"/>
    <property type="evidence" value="ECO:0007669"/>
    <property type="project" value="UniProtKB-SubCell"/>
</dbReference>
<comment type="function">
    <text evidence="6">Required for the assembly of the V0 complex of the vacuolar ATPase (V-ATPase) in the endoplasmic reticulum.</text>
</comment>
<evidence type="ECO:0000256" key="3">
    <source>
        <dbReference type="ARBA" id="ARBA00022989"/>
    </source>
</evidence>
<dbReference type="GO" id="GO:0033116">
    <property type="term" value="C:endoplasmic reticulum-Golgi intermediate compartment membrane"/>
    <property type="evidence" value="ECO:0007669"/>
    <property type="project" value="UniProtKB-SubCell"/>
</dbReference>
<protein>
    <submittedName>
        <fullName evidence="8">Uncharacterized protein</fullName>
    </submittedName>
</protein>
<keyword evidence="1 6" id="KW-0812">Transmembrane</keyword>
<accession>A0A2B7Y211</accession>
<dbReference type="HAMAP" id="MF_03058">
    <property type="entry name" value="VMA21"/>
    <property type="match status" value="1"/>
</dbReference>
<comment type="similarity">
    <text evidence="6">Belongs to the VMA21 family.</text>
</comment>
<evidence type="ECO:0000313" key="8">
    <source>
        <dbReference type="EMBL" id="PGH14892.1"/>
    </source>
</evidence>
<name>A0A2B7Y211_9EURO</name>
<evidence type="ECO:0000256" key="7">
    <source>
        <dbReference type="SAM" id="MobiDB-lite"/>
    </source>
</evidence>
<keyword evidence="9" id="KW-1185">Reference proteome</keyword>
<evidence type="ECO:0000256" key="2">
    <source>
        <dbReference type="ARBA" id="ARBA00022824"/>
    </source>
</evidence>
<reference evidence="8 9" key="1">
    <citation type="submission" date="2017-10" db="EMBL/GenBank/DDBJ databases">
        <title>Comparative genomics in systemic dimorphic fungi from Ajellomycetaceae.</title>
        <authorList>
            <person name="Munoz J.F."/>
            <person name="Mcewen J.G."/>
            <person name="Clay O.K."/>
            <person name="Cuomo C.A."/>
        </authorList>
    </citation>
    <scope>NUCLEOTIDE SEQUENCE [LARGE SCALE GENOMIC DNA]</scope>
    <source>
        <strain evidence="8 9">UAMH5409</strain>
    </source>
</reference>
<dbReference type="AlphaFoldDB" id="A0A2B7Y211"/>
<evidence type="ECO:0000256" key="5">
    <source>
        <dbReference type="ARBA" id="ARBA00023329"/>
    </source>
</evidence>
<feature type="region of interest" description="Disordered" evidence="7">
    <location>
        <begin position="102"/>
        <end position="122"/>
    </location>
</feature>
<dbReference type="GO" id="GO:0005789">
    <property type="term" value="C:endoplasmic reticulum membrane"/>
    <property type="evidence" value="ECO:0007669"/>
    <property type="project" value="UniProtKB-SubCell"/>
</dbReference>
<keyword evidence="2 6" id="KW-0256">Endoplasmic reticulum</keyword>
<feature type="compositionally biased region" description="Polar residues" evidence="7">
    <location>
        <begin position="31"/>
        <end position="40"/>
    </location>
</feature>
<dbReference type="Pfam" id="PF09446">
    <property type="entry name" value="VMA21"/>
    <property type="match status" value="1"/>
</dbReference>
<dbReference type="Proteomes" id="UP000223968">
    <property type="component" value="Unassembled WGS sequence"/>
</dbReference>
<evidence type="ECO:0000256" key="4">
    <source>
        <dbReference type="ARBA" id="ARBA00023136"/>
    </source>
</evidence>
<sequence length="122" mass="12936">MATRRSTASPTAKGEDVSPLTGQPEKPTQIPPGTTNGESSIPSDVILKLLFFTAAMICAPLGVYYASVNALFKGNATYAGATAAVTANLVLIGYVIVAMREDSGEEEKERWEREKGKGKKAE</sequence>
<dbReference type="OrthoDB" id="160405at2759"/>
<keyword evidence="3 6" id="KW-1133">Transmembrane helix</keyword>
<feature type="transmembrane region" description="Helical" evidence="6">
    <location>
        <begin position="45"/>
        <end position="66"/>
    </location>
</feature>
<gene>
    <name evidence="8" type="ORF">AJ79_02755</name>
</gene>
<dbReference type="PANTHER" id="PTHR31792">
    <property type="entry name" value="VACUOLAR ATPASE ASSEMBLY INTEGRAL MEMBRANE PROTEIN VMA21"/>
    <property type="match status" value="1"/>
</dbReference>
<keyword evidence="5 6" id="KW-0968">Cytoplasmic vesicle</keyword>
<dbReference type="STRING" id="1447875.A0A2B7Y211"/>
<evidence type="ECO:0000256" key="6">
    <source>
        <dbReference type="HAMAP-Rule" id="MF_03058"/>
    </source>
</evidence>
<keyword evidence="4 6" id="KW-0472">Membrane</keyword>
<proteinExistence type="inferred from homology"/>
<feature type="region of interest" description="Disordered" evidence="7">
    <location>
        <begin position="1"/>
        <end position="40"/>
    </location>
</feature>
<dbReference type="EMBL" id="PDNB01000030">
    <property type="protein sequence ID" value="PGH14892.1"/>
    <property type="molecule type" value="Genomic_DNA"/>
</dbReference>
<feature type="transmembrane region" description="Helical" evidence="6">
    <location>
        <begin position="78"/>
        <end position="99"/>
    </location>
</feature>
<evidence type="ECO:0000256" key="1">
    <source>
        <dbReference type="ARBA" id="ARBA00022692"/>
    </source>
</evidence>